<evidence type="ECO:0000313" key="8">
    <source>
        <dbReference type="EMBL" id="MEI7062160.1"/>
    </source>
</evidence>
<dbReference type="RefSeq" id="WP_233276318.1">
    <property type="nucleotide sequence ID" value="NZ_JAFCAF010000009.1"/>
</dbReference>
<keyword evidence="1" id="KW-0813">Transport</keyword>
<evidence type="ECO:0000256" key="3">
    <source>
        <dbReference type="ARBA" id="ARBA00022679"/>
    </source>
</evidence>
<dbReference type="SUPFAM" id="SSF55604">
    <property type="entry name" value="Glucose permease domain IIB"/>
    <property type="match status" value="1"/>
</dbReference>
<evidence type="ECO:0000256" key="2">
    <source>
        <dbReference type="ARBA" id="ARBA00022597"/>
    </source>
</evidence>
<reference evidence="8 9" key="1">
    <citation type="submission" date="2024-03" db="EMBL/GenBank/DDBJ databases">
        <title>Analysis of soft rot Pectobacteriaceae population diversity in US potato growing regions between 2016 and 2022.</title>
        <authorList>
            <person name="Ma X."/>
            <person name="Zhang X."/>
            <person name="Stodghill P."/>
            <person name="Rioux R."/>
            <person name="Babler B."/>
            <person name="Shrestha S."/>
            <person name="Babler B."/>
            <person name="Rivedal H."/>
            <person name="Frost K."/>
            <person name="Hao J."/>
            <person name="Secor G."/>
            <person name="Swingle B."/>
        </authorList>
    </citation>
    <scope>NUCLEOTIDE SEQUENCE [LARGE SCALE GENOMIC DNA]</scope>
    <source>
        <strain evidence="8 9">SR64</strain>
    </source>
</reference>
<sequence length="39" mass="4568">MSVNYQEIARNIVTLVGDESNIRQVFHCITRLSFYLHEA</sequence>
<accession>A0ABU8JI73</accession>
<evidence type="ECO:0000256" key="5">
    <source>
        <dbReference type="ARBA" id="ARBA00022777"/>
    </source>
</evidence>
<dbReference type="PROSITE" id="PS51098">
    <property type="entry name" value="PTS_EIIB_TYPE_1"/>
    <property type="match status" value="1"/>
</dbReference>
<evidence type="ECO:0000256" key="1">
    <source>
        <dbReference type="ARBA" id="ARBA00022448"/>
    </source>
</evidence>
<dbReference type="InterPro" id="IPR036878">
    <property type="entry name" value="Glu_permease_IIB"/>
</dbReference>
<dbReference type="Proteomes" id="UP001359469">
    <property type="component" value="Unassembled WGS sequence"/>
</dbReference>
<dbReference type="Pfam" id="PF00367">
    <property type="entry name" value="PTS_EIIB"/>
    <property type="match status" value="1"/>
</dbReference>
<dbReference type="InterPro" id="IPR018113">
    <property type="entry name" value="PTrfase_EIIB_Cys"/>
</dbReference>
<evidence type="ECO:0000259" key="7">
    <source>
        <dbReference type="PROSITE" id="PS51098"/>
    </source>
</evidence>
<dbReference type="EMBL" id="JBBBOO010000001">
    <property type="protein sequence ID" value="MEI7062160.1"/>
    <property type="molecule type" value="Genomic_DNA"/>
</dbReference>
<dbReference type="Gene3D" id="3.30.1360.60">
    <property type="entry name" value="Glucose permease domain IIB"/>
    <property type="match status" value="1"/>
</dbReference>
<keyword evidence="3" id="KW-0808">Transferase</keyword>
<dbReference type="PROSITE" id="PS01035">
    <property type="entry name" value="PTS_EIIB_TYPE_1_CYS"/>
    <property type="match status" value="1"/>
</dbReference>
<keyword evidence="5" id="KW-0418">Kinase</keyword>
<protein>
    <submittedName>
        <fullName evidence="8">PTS transporter subunit EIIB</fullName>
    </submittedName>
</protein>
<gene>
    <name evidence="8" type="ORF">WCU84_00485</name>
</gene>
<name>A0ABU8JI73_DICCH</name>
<feature type="domain" description="PTS EIIB type-1" evidence="7">
    <location>
        <begin position="6"/>
        <end position="39"/>
    </location>
</feature>
<feature type="active site" description="Phosphocysteine intermediate; for EIIB activity" evidence="6">
    <location>
        <position position="28"/>
    </location>
</feature>
<keyword evidence="2" id="KW-0762">Sugar transport</keyword>
<organism evidence="8 9">
    <name type="scientific">Dickeya chrysanthemi</name>
    <name type="common">Pectobacterium chrysanthemi</name>
    <name type="synonym">Erwinia chrysanthemi</name>
    <dbReference type="NCBI Taxonomy" id="556"/>
    <lineage>
        <taxon>Bacteria</taxon>
        <taxon>Pseudomonadati</taxon>
        <taxon>Pseudomonadota</taxon>
        <taxon>Gammaproteobacteria</taxon>
        <taxon>Enterobacterales</taxon>
        <taxon>Pectobacteriaceae</taxon>
        <taxon>Dickeya</taxon>
    </lineage>
</organism>
<evidence type="ECO:0000256" key="6">
    <source>
        <dbReference type="PROSITE-ProRule" id="PRU00421"/>
    </source>
</evidence>
<evidence type="ECO:0000313" key="9">
    <source>
        <dbReference type="Proteomes" id="UP001359469"/>
    </source>
</evidence>
<dbReference type="InterPro" id="IPR001996">
    <property type="entry name" value="PTS_IIB_1"/>
</dbReference>
<keyword evidence="9" id="KW-1185">Reference proteome</keyword>
<proteinExistence type="predicted"/>
<evidence type="ECO:0000256" key="4">
    <source>
        <dbReference type="ARBA" id="ARBA00022683"/>
    </source>
</evidence>
<comment type="caution">
    <text evidence="8">The sequence shown here is derived from an EMBL/GenBank/DDBJ whole genome shotgun (WGS) entry which is preliminary data.</text>
</comment>
<keyword evidence="4" id="KW-0598">Phosphotransferase system</keyword>